<feature type="domain" description="Alpha-D-phosphohexomutase alpha/beta/alpha" evidence="7">
    <location>
        <begin position="55"/>
        <end position="194"/>
    </location>
</feature>
<dbReference type="GO" id="GO:0006166">
    <property type="term" value="P:purine ribonucleoside salvage"/>
    <property type="evidence" value="ECO:0007669"/>
    <property type="project" value="TreeGrafter"/>
</dbReference>
<name>A0A653D670_CALMS</name>
<dbReference type="GO" id="GO:0008973">
    <property type="term" value="F:phosphopentomutase activity"/>
    <property type="evidence" value="ECO:0007669"/>
    <property type="project" value="TreeGrafter"/>
</dbReference>
<evidence type="ECO:0000256" key="6">
    <source>
        <dbReference type="ARBA" id="ARBA00023235"/>
    </source>
</evidence>
<keyword evidence="4" id="KW-0479">Metal-binding</keyword>
<dbReference type="InterPro" id="IPR036900">
    <property type="entry name" value="A-D-PHexomutase_C_sf"/>
</dbReference>
<evidence type="ECO:0000313" key="11">
    <source>
        <dbReference type="Proteomes" id="UP000410492"/>
    </source>
</evidence>
<dbReference type="PANTHER" id="PTHR45745:SF1">
    <property type="entry name" value="PHOSPHOGLUCOMUTASE 2B-RELATED"/>
    <property type="match status" value="1"/>
</dbReference>
<dbReference type="SUPFAM" id="SSF53738">
    <property type="entry name" value="Phosphoglucomutase, first 3 domains"/>
    <property type="match status" value="3"/>
</dbReference>
<dbReference type="SUPFAM" id="SSF55957">
    <property type="entry name" value="Phosphoglucomutase, C-terminal domain"/>
    <property type="match status" value="1"/>
</dbReference>
<dbReference type="InterPro" id="IPR016066">
    <property type="entry name" value="A-D-PHexomutase_CS"/>
</dbReference>
<dbReference type="GO" id="GO:0000287">
    <property type="term" value="F:magnesium ion binding"/>
    <property type="evidence" value="ECO:0007669"/>
    <property type="project" value="InterPro"/>
</dbReference>
<evidence type="ECO:0000313" key="10">
    <source>
        <dbReference type="EMBL" id="VEN55628.1"/>
    </source>
</evidence>
<organism evidence="10 11">
    <name type="scientific">Callosobruchus maculatus</name>
    <name type="common">Southern cowpea weevil</name>
    <name type="synonym">Pulse bruchid</name>
    <dbReference type="NCBI Taxonomy" id="64391"/>
    <lineage>
        <taxon>Eukaryota</taxon>
        <taxon>Metazoa</taxon>
        <taxon>Ecdysozoa</taxon>
        <taxon>Arthropoda</taxon>
        <taxon>Hexapoda</taxon>
        <taxon>Insecta</taxon>
        <taxon>Pterygota</taxon>
        <taxon>Neoptera</taxon>
        <taxon>Endopterygota</taxon>
        <taxon>Coleoptera</taxon>
        <taxon>Polyphaga</taxon>
        <taxon>Cucujiformia</taxon>
        <taxon>Chrysomeloidea</taxon>
        <taxon>Chrysomelidae</taxon>
        <taxon>Bruchinae</taxon>
        <taxon>Bruchini</taxon>
        <taxon>Callosobruchus</taxon>
    </lineage>
</organism>
<evidence type="ECO:0008006" key="12">
    <source>
        <dbReference type="Google" id="ProtNLM"/>
    </source>
</evidence>
<dbReference type="EMBL" id="CAACVG010010361">
    <property type="protein sequence ID" value="VEN55628.1"/>
    <property type="molecule type" value="Genomic_DNA"/>
</dbReference>
<dbReference type="PANTHER" id="PTHR45745">
    <property type="entry name" value="PHOSPHOMANNOMUTASE 45A"/>
    <property type="match status" value="1"/>
</dbReference>
<evidence type="ECO:0000259" key="8">
    <source>
        <dbReference type="Pfam" id="PF02879"/>
    </source>
</evidence>
<evidence type="ECO:0000256" key="4">
    <source>
        <dbReference type="ARBA" id="ARBA00022723"/>
    </source>
</evidence>
<dbReference type="Proteomes" id="UP000410492">
    <property type="component" value="Unassembled WGS sequence"/>
</dbReference>
<gene>
    <name evidence="10" type="ORF">CALMAC_LOCUS14760</name>
</gene>
<evidence type="ECO:0000256" key="1">
    <source>
        <dbReference type="ARBA" id="ARBA00001946"/>
    </source>
</evidence>
<dbReference type="InterPro" id="IPR005841">
    <property type="entry name" value="Alpha-D-phosphohexomutase_SF"/>
</dbReference>
<dbReference type="Pfam" id="PF02878">
    <property type="entry name" value="PGM_PMM_I"/>
    <property type="match status" value="1"/>
</dbReference>
<keyword evidence="11" id="KW-1185">Reference proteome</keyword>
<evidence type="ECO:0000256" key="2">
    <source>
        <dbReference type="ARBA" id="ARBA00010231"/>
    </source>
</evidence>
<dbReference type="InterPro" id="IPR005846">
    <property type="entry name" value="A-D-PHexomutase_a/b/a-III"/>
</dbReference>
<dbReference type="Pfam" id="PF02880">
    <property type="entry name" value="PGM_PMM_III"/>
    <property type="match status" value="1"/>
</dbReference>
<keyword evidence="6" id="KW-0413">Isomerase</keyword>
<dbReference type="OrthoDB" id="8300170at2759"/>
<dbReference type="InterPro" id="IPR016055">
    <property type="entry name" value="A-D-PHexomutase_a/b/a-I/II/III"/>
</dbReference>
<evidence type="ECO:0000259" key="7">
    <source>
        <dbReference type="Pfam" id="PF02878"/>
    </source>
</evidence>
<keyword evidence="3" id="KW-0597">Phosphoprotein</keyword>
<comment type="similarity">
    <text evidence="2">Belongs to the phosphohexose mutase family.</text>
</comment>
<dbReference type="InterPro" id="IPR005844">
    <property type="entry name" value="A-D-PHexomutase_a/b/a-I"/>
</dbReference>
<accession>A0A653D670</accession>
<dbReference type="PROSITE" id="PS00710">
    <property type="entry name" value="PGM_PMM"/>
    <property type="match status" value="1"/>
</dbReference>
<keyword evidence="5" id="KW-0460">Magnesium</keyword>
<dbReference type="InterPro" id="IPR005845">
    <property type="entry name" value="A-D-PHexomutase_a/b/a-II"/>
</dbReference>
<protein>
    <recommendedName>
        <fullName evidence="12">Phosphoglucomutase-2</fullName>
    </recommendedName>
</protein>
<feature type="domain" description="Alpha-D-phosphohexomutase alpha/beta/alpha" evidence="9">
    <location>
        <begin position="342"/>
        <end position="468"/>
    </location>
</feature>
<dbReference type="AlphaFoldDB" id="A0A653D670"/>
<dbReference type="Pfam" id="PF02879">
    <property type="entry name" value="PGM_PMM_II"/>
    <property type="match status" value="1"/>
</dbReference>
<evidence type="ECO:0000256" key="5">
    <source>
        <dbReference type="ARBA" id="ARBA00022842"/>
    </source>
</evidence>
<comment type="cofactor">
    <cofactor evidence="1">
        <name>Mg(2+)</name>
        <dbReference type="ChEBI" id="CHEBI:18420"/>
    </cofactor>
</comment>
<dbReference type="Gene3D" id="3.40.120.10">
    <property type="entry name" value="Alpha-D-Glucose-1,6-Bisphosphate, subunit A, domain 3"/>
    <property type="match status" value="3"/>
</dbReference>
<proteinExistence type="inferred from homology"/>
<sequence>MSCAANWAAERASLPQKIEEWLRWDKNEETCKELKNLAASPENQKLLEDIMLKRIEFGTAGLRGKMYVGYACMNDLVIVQTAQGFLRYLEKKDKDLLQKNGIVIGYDGRYNSKHWAELTAAIFLHAGYPVKLFGMVVPTPYVPFSVRKYKCASGIVVTASHNPKQDNGYKVYGPNSAQIISPADKEIQQSIMQNLEPWPTAWDKSSLSNNPLLSDPLGQVTCNYLGVIFADLLPEFKEINLKQKLLITHTAMHGVVTPYIRKVFDGIGITFQTVVEQQDPDPEFSTVKFPNPEEGKSSLDLAFQTADRQGSVVILANDPDADRLACAEKQIDKNEWKVFTGNELGALLGWWMLFVYRKKNPGQSLDNVYMLCSTVSSMILRTMAKAEGFNFVDTLTGFKWIGNKALELQAAGKTVIFCFEEAIGFMTSMAVTDKDGVSAAYQMATCASYLYSQGKTLNQQLQAIYEQYGHHISLNSYYICHDPVLIKKIFDKIRTKNGPNTYPQTICNGKYQITSVRDLTTGYDNNQPDNKAVLPVSSSSQMITFNFSNGLVCTLRTSGTEPKIKYYTEMCASPDIKDKTEIVKTLQEMVAGICEEMLQPKENGLQAKAD</sequence>
<reference evidence="10 11" key="1">
    <citation type="submission" date="2019-01" db="EMBL/GenBank/DDBJ databases">
        <authorList>
            <person name="Sayadi A."/>
        </authorList>
    </citation>
    <scope>NUCLEOTIDE SEQUENCE [LARGE SCALE GENOMIC DNA]</scope>
</reference>
<evidence type="ECO:0000256" key="3">
    <source>
        <dbReference type="ARBA" id="ARBA00022553"/>
    </source>
</evidence>
<dbReference type="GO" id="GO:0005975">
    <property type="term" value="P:carbohydrate metabolic process"/>
    <property type="evidence" value="ECO:0007669"/>
    <property type="project" value="InterPro"/>
</dbReference>
<dbReference type="PRINTS" id="PR00509">
    <property type="entry name" value="PGMPMM"/>
</dbReference>
<feature type="domain" description="Alpha-D-phosphohexomutase alpha/beta/alpha" evidence="8">
    <location>
        <begin position="238"/>
        <end position="329"/>
    </location>
</feature>
<dbReference type="GO" id="GO:0005634">
    <property type="term" value="C:nucleus"/>
    <property type="evidence" value="ECO:0007669"/>
    <property type="project" value="TreeGrafter"/>
</dbReference>
<evidence type="ECO:0000259" key="9">
    <source>
        <dbReference type="Pfam" id="PF02880"/>
    </source>
</evidence>
<dbReference type="CDD" id="cd05799">
    <property type="entry name" value="PGM2"/>
    <property type="match status" value="1"/>
</dbReference>